<reference evidence="2 3" key="1">
    <citation type="submission" date="2022-10" db="EMBL/GenBank/DDBJ databases">
        <title>Luteolibacter flavescens strain MCCC 1K03193, whole genome shotgun sequencing project.</title>
        <authorList>
            <person name="Zhao G."/>
            <person name="Shen L."/>
        </authorList>
    </citation>
    <scope>NUCLEOTIDE SEQUENCE [LARGE SCALE GENOMIC DNA]</scope>
    <source>
        <strain evidence="2 3">MCCC 1K03193</strain>
    </source>
</reference>
<organism evidence="2 3">
    <name type="scientific">Luteolibacter flavescens</name>
    <dbReference type="NCBI Taxonomy" id="1859460"/>
    <lineage>
        <taxon>Bacteria</taxon>
        <taxon>Pseudomonadati</taxon>
        <taxon>Verrucomicrobiota</taxon>
        <taxon>Verrucomicrobiia</taxon>
        <taxon>Verrucomicrobiales</taxon>
        <taxon>Verrucomicrobiaceae</taxon>
        <taxon>Luteolibacter</taxon>
    </lineage>
</organism>
<accession>A0ABT3FUR2</accession>
<dbReference type="Gene3D" id="3.40.50.2000">
    <property type="entry name" value="Glycogen Phosphorylase B"/>
    <property type="match status" value="2"/>
</dbReference>
<dbReference type="SUPFAM" id="SSF53756">
    <property type="entry name" value="UDP-Glycosyltransferase/glycogen phosphorylase"/>
    <property type="match status" value="1"/>
</dbReference>
<evidence type="ECO:0000313" key="3">
    <source>
        <dbReference type="Proteomes" id="UP001207930"/>
    </source>
</evidence>
<dbReference type="CDD" id="cd03794">
    <property type="entry name" value="GT4_WbuB-like"/>
    <property type="match status" value="1"/>
</dbReference>
<gene>
    <name evidence="2" type="ORF">OKA04_21510</name>
</gene>
<dbReference type="RefSeq" id="WP_264503286.1">
    <property type="nucleotide sequence ID" value="NZ_JAPDDS010000016.1"/>
</dbReference>
<evidence type="ECO:0000259" key="1">
    <source>
        <dbReference type="Pfam" id="PF13579"/>
    </source>
</evidence>
<name>A0ABT3FUR2_9BACT</name>
<comment type="caution">
    <text evidence="2">The sequence shown here is derived from an EMBL/GenBank/DDBJ whole genome shotgun (WGS) entry which is preliminary data.</text>
</comment>
<dbReference type="Proteomes" id="UP001207930">
    <property type="component" value="Unassembled WGS sequence"/>
</dbReference>
<keyword evidence="3" id="KW-1185">Reference proteome</keyword>
<proteinExistence type="predicted"/>
<dbReference type="InterPro" id="IPR028098">
    <property type="entry name" value="Glyco_trans_4-like_N"/>
</dbReference>
<protein>
    <submittedName>
        <fullName evidence="2">Glycosyltransferase family 4 protein</fullName>
    </submittedName>
</protein>
<dbReference type="EMBL" id="JAPDDS010000016">
    <property type="protein sequence ID" value="MCW1887330.1"/>
    <property type="molecule type" value="Genomic_DNA"/>
</dbReference>
<sequence>MHFVLLNQYYPADEAPTGLMLEAVAESLLAEGHRVTVLCAAGGYAGDAGAPESAPENGTARSDARQVQVVRIGATKFGRGTFVGKLADYASYYLGVAWKLLTLDPKPDRVVALTTPPYLSVLARLVTKFRGADHAHWVMDLYPDVMVAHGMLREGSLQHRILSAFARFGFGGKRCATVITLGPDMAERVGRHMDAGKTVEWVPLWGTGESSNEEAGEVPKSIGELEAEGRALRRERGWADDEVVLMYSGNMGLGHRFGEFLAAVRTQVAKGTAGKPGFRFVFFGGGKRRVEIERFIAEHPDMPVELHDYVPRRLLEAHLRSADIHLASLESSWSGTMLPSKLQGIFAVGRPVLFVGDVKSSTGRWSEESGGGWTVAPGDVEGLCRVIDEAAAPAVRLQKGNAARDYHERHFDRRVNSARLATLFSRPG</sequence>
<dbReference type="Pfam" id="PF13579">
    <property type="entry name" value="Glyco_trans_4_4"/>
    <property type="match status" value="1"/>
</dbReference>
<feature type="domain" description="Glycosyltransferase subfamily 4-like N-terminal" evidence="1">
    <location>
        <begin position="21"/>
        <end position="193"/>
    </location>
</feature>
<evidence type="ECO:0000313" key="2">
    <source>
        <dbReference type="EMBL" id="MCW1887330.1"/>
    </source>
</evidence>